<evidence type="ECO:0000259" key="4">
    <source>
        <dbReference type="PROSITE" id="PS50932"/>
    </source>
</evidence>
<dbReference type="CDD" id="cd01392">
    <property type="entry name" value="HTH_LacI"/>
    <property type="match status" value="1"/>
</dbReference>
<evidence type="ECO:0000313" key="5">
    <source>
        <dbReference type="EMBL" id="GAA2333976.1"/>
    </source>
</evidence>
<dbReference type="PROSITE" id="PS50932">
    <property type="entry name" value="HTH_LACI_2"/>
    <property type="match status" value="1"/>
</dbReference>
<dbReference type="InterPro" id="IPR000843">
    <property type="entry name" value="HTH_LacI"/>
</dbReference>
<dbReference type="InterPro" id="IPR010982">
    <property type="entry name" value="Lambda_DNA-bd_dom_sf"/>
</dbReference>
<dbReference type="CDD" id="cd06267">
    <property type="entry name" value="PBP1_LacI_sugar_binding-like"/>
    <property type="match status" value="1"/>
</dbReference>
<keyword evidence="3" id="KW-0804">Transcription</keyword>
<keyword evidence="1" id="KW-0805">Transcription regulation</keyword>
<dbReference type="InterPro" id="IPR028082">
    <property type="entry name" value="Peripla_BP_I"/>
</dbReference>
<accession>A0ABN3FNM2</accession>
<evidence type="ECO:0000256" key="3">
    <source>
        <dbReference type="ARBA" id="ARBA00023163"/>
    </source>
</evidence>
<dbReference type="EMBL" id="BAAASX010000004">
    <property type="protein sequence ID" value="GAA2333976.1"/>
    <property type="molecule type" value="Genomic_DNA"/>
</dbReference>
<dbReference type="SMART" id="SM00354">
    <property type="entry name" value="HTH_LACI"/>
    <property type="match status" value="1"/>
</dbReference>
<sequence length="350" mass="37240">MGSLSEMERKQPARLADVARAAGVSVATASRVLNGSPHRVSDQLSERVREAARRLRYAPNVGAQVLARATSQTVALLLHDVTDPYFGQIAGGVLAEAARRNVRVLIADTGIDPDSEVQHLDSLRGYRPRAVIVAGSRTTDDAAEQRLAEHLSDLLELGATVVSVGQPGLPGRVVRPANREGAAALARFLTELGHRRFAVVAGPEQLQVVRERREGFLSALPEDAEIAHVAAEFSRDGGYQAGRALLDGARQDGGNLPTAVFVTSDVQATGLCTALREGGVSIPEQVSVAGFDDIPIVRDLTPSLTTVALPLHDMGVKALEAALVEDADYPDELKIDTELIERASTARPRP</sequence>
<keyword evidence="6" id="KW-1185">Reference proteome</keyword>
<evidence type="ECO:0000256" key="2">
    <source>
        <dbReference type="ARBA" id="ARBA00023125"/>
    </source>
</evidence>
<dbReference type="Gene3D" id="1.10.260.40">
    <property type="entry name" value="lambda repressor-like DNA-binding domains"/>
    <property type="match status" value="1"/>
</dbReference>
<dbReference type="PRINTS" id="PR00036">
    <property type="entry name" value="HTHLACI"/>
</dbReference>
<dbReference type="Proteomes" id="UP001501584">
    <property type="component" value="Unassembled WGS sequence"/>
</dbReference>
<dbReference type="PROSITE" id="PS00356">
    <property type="entry name" value="HTH_LACI_1"/>
    <property type="match status" value="1"/>
</dbReference>
<dbReference type="SUPFAM" id="SSF53822">
    <property type="entry name" value="Periplasmic binding protein-like I"/>
    <property type="match status" value="1"/>
</dbReference>
<dbReference type="InterPro" id="IPR046335">
    <property type="entry name" value="LacI/GalR-like_sensor"/>
</dbReference>
<protein>
    <submittedName>
        <fullName evidence="5">LacI family DNA-binding transcriptional regulator</fullName>
    </submittedName>
</protein>
<evidence type="ECO:0000313" key="6">
    <source>
        <dbReference type="Proteomes" id="UP001501584"/>
    </source>
</evidence>
<comment type="caution">
    <text evidence="5">The sequence shown here is derived from an EMBL/GenBank/DDBJ whole genome shotgun (WGS) entry which is preliminary data.</text>
</comment>
<dbReference type="Gene3D" id="3.40.50.2300">
    <property type="match status" value="2"/>
</dbReference>
<name>A0ABN3FNM2_9ACTN</name>
<feature type="domain" description="HTH lacI-type" evidence="4">
    <location>
        <begin position="13"/>
        <end position="68"/>
    </location>
</feature>
<dbReference type="SUPFAM" id="SSF47413">
    <property type="entry name" value="lambda repressor-like DNA-binding domains"/>
    <property type="match status" value="1"/>
</dbReference>
<dbReference type="GO" id="GO:0003677">
    <property type="term" value="F:DNA binding"/>
    <property type="evidence" value="ECO:0007669"/>
    <property type="project" value="UniProtKB-KW"/>
</dbReference>
<dbReference type="PANTHER" id="PTHR30146">
    <property type="entry name" value="LACI-RELATED TRANSCRIPTIONAL REPRESSOR"/>
    <property type="match status" value="1"/>
</dbReference>
<proteinExistence type="predicted"/>
<organism evidence="5 6">
    <name type="scientific">Glycomyces rutgersensis</name>
    <dbReference type="NCBI Taxonomy" id="58115"/>
    <lineage>
        <taxon>Bacteria</taxon>
        <taxon>Bacillati</taxon>
        <taxon>Actinomycetota</taxon>
        <taxon>Actinomycetes</taxon>
        <taxon>Glycomycetales</taxon>
        <taxon>Glycomycetaceae</taxon>
        <taxon>Glycomyces</taxon>
    </lineage>
</organism>
<dbReference type="Pfam" id="PF00356">
    <property type="entry name" value="LacI"/>
    <property type="match status" value="1"/>
</dbReference>
<keyword evidence="2 5" id="KW-0238">DNA-binding</keyword>
<gene>
    <name evidence="5" type="ORF">GCM10010403_27420</name>
</gene>
<dbReference type="PANTHER" id="PTHR30146:SF153">
    <property type="entry name" value="LACTOSE OPERON REPRESSOR"/>
    <property type="match status" value="1"/>
</dbReference>
<evidence type="ECO:0000256" key="1">
    <source>
        <dbReference type="ARBA" id="ARBA00023015"/>
    </source>
</evidence>
<dbReference type="Pfam" id="PF13377">
    <property type="entry name" value="Peripla_BP_3"/>
    <property type="match status" value="1"/>
</dbReference>
<reference evidence="5 6" key="1">
    <citation type="journal article" date="2019" name="Int. J. Syst. Evol. Microbiol.">
        <title>The Global Catalogue of Microorganisms (GCM) 10K type strain sequencing project: providing services to taxonomists for standard genome sequencing and annotation.</title>
        <authorList>
            <consortium name="The Broad Institute Genomics Platform"/>
            <consortium name="The Broad Institute Genome Sequencing Center for Infectious Disease"/>
            <person name="Wu L."/>
            <person name="Ma J."/>
        </authorList>
    </citation>
    <scope>NUCLEOTIDE SEQUENCE [LARGE SCALE GENOMIC DNA]</scope>
    <source>
        <strain evidence="5 6">JCM 6238</strain>
    </source>
</reference>